<dbReference type="SUPFAM" id="SSF55811">
    <property type="entry name" value="Nudix"/>
    <property type="match status" value="1"/>
</dbReference>
<dbReference type="EMBL" id="JACEOL010000004">
    <property type="protein sequence ID" value="MBA4601077.1"/>
    <property type="molecule type" value="Genomic_DNA"/>
</dbReference>
<dbReference type="InterPro" id="IPR015797">
    <property type="entry name" value="NUDIX_hydrolase-like_dom_sf"/>
</dbReference>
<dbReference type="Gene3D" id="1.10.1670.10">
    <property type="entry name" value="Helix-hairpin-Helix base-excision DNA repair enzymes (C-terminal)"/>
    <property type="match status" value="1"/>
</dbReference>
<reference evidence="16 17" key="1">
    <citation type="submission" date="2020-07" db="EMBL/GenBank/DDBJ databases">
        <title>Thermoactinomyces phylogeny.</title>
        <authorList>
            <person name="Dunlap C."/>
        </authorList>
    </citation>
    <scope>NUCLEOTIDE SEQUENCE [LARGE SCALE GENOMIC DNA]</scope>
    <source>
        <strain evidence="16 17">AMNI-1</strain>
    </source>
</reference>
<keyword evidence="12" id="KW-0234">DNA repair</keyword>
<sequence length="363" mass="41618">MPKSNTNEMPRLLKQDQAQTIQRELLAWYNKNKRNLPWRQNKDPYKIWVSEIMLQQTRVDSVIPYFQRFIERFPSIEDLANAPEEQVIKAWEGLGYYSRAKNLHAAAKEIVFNGDGKIPSDRKSILKLKGIGSYTAGAILSIAYGKKVPAVDGNVMRVFSRLFALADDIHSSSTRKKMESIAEQLIPEENPGDFNQALMELGALICTPASPTCLFCPVRSVCDAYEQGIEEQLPRKKKAKPPVQQDVVIGFFRYREQFIGEKRPDQGLLAGLWGFPTFELSPGEDPLQKIKNFCDQKQIPGSKYIIKGKFKHVFSHRHWKVDVVQVDVKHPSFSLPATWEWMGIGQKEEKTWANVYQKVFKLE</sequence>
<dbReference type="SMART" id="SM00478">
    <property type="entry name" value="ENDO3c"/>
    <property type="match status" value="1"/>
</dbReference>
<comment type="catalytic activity">
    <reaction evidence="1 14">
        <text>Hydrolyzes free adenine bases from 7,8-dihydro-8-oxoguanine:adenine mismatched double-stranded DNA, leaving an apurinic site.</text>
        <dbReference type="EC" id="3.2.2.31"/>
    </reaction>
</comment>
<organism evidence="16 17">
    <name type="scientific">Thermoactinomyces mirandus</name>
    <dbReference type="NCBI Taxonomy" id="2756294"/>
    <lineage>
        <taxon>Bacteria</taxon>
        <taxon>Bacillati</taxon>
        <taxon>Bacillota</taxon>
        <taxon>Bacilli</taxon>
        <taxon>Bacillales</taxon>
        <taxon>Thermoactinomycetaceae</taxon>
        <taxon>Thermoactinomyces</taxon>
    </lineage>
</organism>
<comment type="cofactor">
    <cofactor evidence="14">
        <name>[4Fe-4S] cluster</name>
        <dbReference type="ChEBI" id="CHEBI:49883"/>
    </cofactor>
    <text evidence="14">Binds 1 [4Fe-4S] cluster.</text>
</comment>
<dbReference type="Pfam" id="PF00633">
    <property type="entry name" value="HHH"/>
    <property type="match status" value="1"/>
</dbReference>
<feature type="domain" description="HhH-GPD" evidence="15">
    <location>
        <begin position="53"/>
        <end position="204"/>
    </location>
</feature>
<dbReference type="CDD" id="cd00056">
    <property type="entry name" value="ENDO3c"/>
    <property type="match status" value="1"/>
</dbReference>
<dbReference type="InterPro" id="IPR011257">
    <property type="entry name" value="DNA_glycosylase"/>
</dbReference>
<dbReference type="Pfam" id="PF00730">
    <property type="entry name" value="HhH-GPD"/>
    <property type="match status" value="1"/>
</dbReference>
<comment type="function">
    <text evidence="2">Adenine glycosylase active on G-A mispairs. MutY also corrects error-prone DNA synthesis past GO lesions which are due to the oxidatively damaged form of guanine: 7,8-dihydro-8-oxoguanine (8-oxo-dGTP).</text>
</comment>
<evidence type="ECO:0000256" key="1">
    <source>
        <dbReference type="ARBA" id="ARBA00000843"/>
    </source>
</evidence>
<dbReference type="NCBIfam" id="TIGR01084">
    <property type="entry name" value="mutY"/>
    <property type="match status" value="1"/>
</dbReference>
<dbReference type="InterPro" id="IPR029119">
    <property type="entry name" value="MutY_C"/>
</dbReference>
<evidence type="ECO:0000256" key="9">
    <source>
        <dbReference type="ARBA" id="ARBA00022801"/>
    </source>
</evidence>
<dbReference type="GO" id="GO:0000701">
    <property type="term" value="F:purine-specific mismatch base pair DNA N-glycosylase activity"/>
    <property type="evidence" value="ECO:0007669"/>
    <property type="project" value="UniProtKB-EC"/>
</dbReference>
<evidence type="ECO:0000256" key="10">
    <source>
        <dbReference type="ARBA" id="ARBA00023004"/>
    </source>
</evidence>
<evidence type="ECO:0000256" key="11">
    <source>
        <dbReference type="ARBA" id="ARBA00023014"/>
    </source>
</evidence>
<keyword evidence="10 14" id="KW-0408">Iron</keyword>
<dbReference type="GO" id="GO:0035485">
    <property type="term" value="F:adenine/guanine mispair binding"/>
    <property type="evidence" value="ECO:0007669"/>
    <property type="project" value="TreeGrafter"/>
</dbReference>
<dbReference type="RefSeq" id="WP_181737186.1">
    <property type="nucleotide sequence ID" value="NZ_JACEOL010000004.1"/>
</dbReference>
<comment type="similarity">
    <text evidence="3 14">Belongs to the Nth/MutY family.</text>
</comment>
<dbReference type="EC" id="3.2.2.31" evidence="4 14"/>
<keyword evidence="17" id="KW-1185">Reference proteome</keyword>
<dbReference type="GO" id="GO:0032357">
    <property type="term" value="F:oxidized purine DNA binding"/>
    <property type="evidence" value="ECO:0007669"/>
    <property type="project" value="TreeGrafter"/>
</dbReference>
<dbReference type="SUPFAM" id="SSF48150">
    <property type="entry name" value="DNA-glycosylase"/>
    <property type="match status" value="1"/>
</dbReference>
<gene>
    <name evidence="16" type="primary">mutY</name>
    <name evidence="16" type="ORF">H2C83_01785</name>
</gene>
<keyword evidence="8 14" id="KW-0227">DNA damage</keyword>
<dbReference type="GO" id="GO:0046872">
    <property type="term" value="F:metal ion binding"/>
    <property type="evidence" value="ECO:0007669"/>
    <property type="project" value="UniProtKB-UniRule"/>
</dbReference>
<keyword evidence="13 14" id="KW-0326">Glycosidase</keyword>
<dbReference type="GO" id="GO:0006284">
    <property type="term" value="P:base-excision repair"/>
    <property type="evidence" value="ECO:0007669"/>
    <property type="project" value="UniProtKB-UniRule"/>
</dbReference>
<name>A0A7W1XPU0_9BACL</name>
<evidence type="ECO:0000256" key="4">
    <source>
        <dbReference type="ARBA" id="ARBA00012045"/>
    </source>
</evidence>
<dbReference type="FunFam" id="1.10.1670.10:FF:000002">
    <property type="entry name" value="Adenine DNA glycosylase"/>
    <property type="match status" value="1"/>
</dbReference>
<keyword evidence="11" id="KW-0411">Iron-sulfur</keyword>
<keyword evidence="6" id="KW-0004">4Fe-4S</keyword>
<evidence type="ECO:0000259" key="15">
    <source>
        <dbReference type="SMART" id="SM00478"/>
    </source>
</evidence>
<evidence type="ECO:0000256" key="2">
    <source>
        <dbReference type="ARBA" id="ARBA00002933"/>
    </source>
</evidence>
<evidence type="ECO:0000256" key="13">
    <source>
        <dbReference type="ARBA" id="ARBA00023295"/>
    </source>
</evidence>
<keyword evidence="7" id="KW-0479">Metal-binding</keyword>
<dbReference type="Pfam" id="PF14815">
    <property type="entry name" value="NUDIX_4"/>
    <property type="match status" value="1"/>
</dbReference>
<dbReference type="InterPro" id="IPR000445">
    <property type="entry name" value="HhH_motif"/>
</dbReference>
<evidence type="ECO:0000256" key="6">
    <source>
        <dbReference type="ARBA" id="ARBA00022485"/>
    </source>
</evidence>
<protein>
    <recommendedName>
        <fullName evidence="5 14">Adenine DNA glycosylase</fullName>
        <ecNumber evidence="4 14">3.2.2.31</ecNumber>
    </recommendedName>
</protein>
<keyword evidence="9" id="KW-0378">Hydrolase</keyword>
<dbReference type="Proteomes" id="UP000538292">
    <property type="component" value="Unassembled WGS sequence"/>
</dbReference>
<dbReference type="PANTHER" id="PTHR42944">
    <property type="entry name" value="ADENINE DNA GLYCOSYLASE"/>
    <property type="match status" value="1"/>
</dbReference>
<dbReference type="CDD" id="cd03431">
    <property type="entry name" value="NUDIX_DNA_Glycosylase_C-MutY"/>
    <property type="match status" value="1"/>
</dbReference>
<evidence type="ECO:0000256" key="12">
    <source>
        <dbReference type="ARBA" id="ARBA00023204"/>
    </source>
</evidence>
<accession>A0A7W1XPU0</accession>
<evidence type="ECO:0000256" key="14">
    <source>
        <dbReference type="RuleBase" id="RU365096"/>
    </source>
</evidence>
<dbReference type="PANTHER" id="PTHR42944:SF1">
    <property type="entry name" value="ADENINE DNA GLYCOSYLASE"/>
    <property type="match status" value="1"/>
</dbReference>
<evidence type="ECO:0000256" key="8">
    <source>
        <dbReference type="ARBA" id="ARBA00022763"/>
    </source>
</evidence>
<dbReference type="InterPro" id="IPR023170">
    <property type="entry name" value="HhH_base_excis_C"/>
</dbReference>
<evidence type="ECO:0000256" key="3">
    <source>
        <dbReference type="ARBA" id="ARBA00008343"/>
    </source>
</evidence>
<dbReference type="Gene3D" id="3.90.79.10">
    <property type="entry name" value="Nucleoside Triphosphate Pyrophosphohydrolase"/>
    <property type="match status" value="1"/>
</dbReference>
<evidence type="ECO:0000313" key="17">
    <source>
        <dbReference type="Proteomes" id="UP000538292"/>
    </source>
</evidence>
<dbReference type="FunFam" id="1.10.340.30:FF:000002">
    <property type="entry name" value="Adenine DNA glycosylase"/>
    <property type="match status" value="1"/>
</dbReference>
<proteinExistence type="inferred from homology"/>
<evidence type="ECO:0000313" key="16">
    <source>
        <dbReference type="EMBL" id="MBA4601077.1"/>
    </source>
</evidence>
<dbReference type="InterPro" id="IPR003265">
    <property type="entry name" value="HhH-GPD_domain"/>
</dbReference>
<dbReference type="InterPro" id="IPR044298">
    <property type="entry name" value="MIG/MutY"/>
</dbReference>
<comment type="caution">
    <text evidence="16">The sequence shown here is derived from an EMBL/GenBank/DDBJ whole genome shotgun (WGS) entry which is preliminary data.</text>
</comment>
<dbReference type="GO" id="GO:0006298">
    <property type="term" value="P:mismatch repair"/>
    <property type="evidence" value="ECO:0007669"/>
    <property type="project" value="TreeGrafter"/>
</dbReference>
<evidence type="ECO:0000256" key="5">
    <source>
        <dbReference type="ARBA" id="ARBA00022023"/>
    </source>
</evidence>
<dbReference type="InterPro" id="IPR005760">
    <property type="entry name" value="A/G_AdeGlyc_MutY"/>
</dbReference>
<dbReference type="Gene3D" id="1.10.340.30">
    <property type="entry name" value="Hypothetical protein, domain 2"/>
    <property type="match status" value="1"/>
</dbReference>
<dbReference type="GO" id="GO:0051539">
    <property type="term" value="F:4 iron, 4 sulfur cluster binding"/>
    <property type="evidence" value="ECO:0007669"/>
    <property type="project" value="UniProtKB-UniRule"/>
</dbReference>
<dbReference type="GO" id="GO:0034039">
    <property type="term" value="F:8-oxo-7,8-dihydroguanine DNA N-glycosylase activity"/>
    <property type="evidence" value="ECO:0007669"/>
    <property type="project" value="TreeGrafter"/>
</dbReference>
<evidence type="ECO:0000256" key="7">
    <source>
        <dbReference type="ARBA" id="ARBA00022723"/>
    </source>
</evidence>
<dbReference type="AlphaFoldDB" id="A0A7W1XPU0"/>